<reference evidence="4" key="1">
    <citation type="submission" date="2017-02" db="UniProtKB">
        <authorList>
            <consortium name="WormBaseParasite"/>
        </authorList>
    </citation>
    <scope>IDENTIFICATION</scope>
</reference>
<evidence type="ECO:0000313" key="2">
    <source>
        <dbReference type="EMBL" id="VDO20503.1"/>
    </source>
</evidence>
<gene>
    <name evidence="2" type="ORF">HPLM_LOCUS3262</name>
</gene>
<protein>
    <submittedName>
        <fullName evidence="2 4">Uncharacterized protein</fullName>
    </submittedName>
</protein>
<name>A0A0N4W0Z3_HAEPC</name>
<evidence type="ECO:0000313" key="4">
    <source>
        <dbReference type="WBParaSite" id="HPLM_0000327001-mRNA-1"/>
    </source>
</evidence>
<evidence type="ECO:0000313" key="3">
    <source>
        <dbReference type="Proteomes" id="UP000268014"/>
    </source>
</evidence>
<dbReference type="EMBL" id="UZAF01016106">
    <property type="protein sequence ID" value="VDO20503.1"/>
    <property type="molecule type" value="Genomic_DNA"/>
</dbReference>
<keyword evidence="3" id="KW-1185">Reference proteome</keyword>
<feature type="region of interest" description="Disordered" evidence="1">
    <location>
        <begin position="58"/>
        <end position="81"/>
    </location>
</feature>
<dbReference type="Proteomes" id="UP000268014">
    <property type="component" value="Unassembled WGS sequence"/>
</dbReference>
<dbReference type="AlphaFoldDB" id="A0A0N4W0Z3"/>
<dbReference type="WBParaSite" id="HPLM_0000327001-mRNA-1">
    <property type="protein sequence ID" value="HPLM_0000327001-mRNA-1"/>
    <property type="gene ID" value="HPLM_0000327001"/>
</dbReference>
<sequence>MVVVRHFCGNVMAVRLQLDAIHLRLSLPSSLWSLSSRHSKRGQPASQATLPIAATSCHRHGSGWTTQPVRRTSAPESVARERVAADDGLAGTGQQQQRVEWLREGRGIGKLCNDSDEVNARRDAECTAGCSDCDEEEKTN</sequence>
<reference evidence="2 3" key="2">
    <citation type="submission" date="2018-11" db="EMBL/GenBank/DDBJ databases">
        <authorList>
            <consortium name="Pathogen Informatics"/>
        </authorList>
    </citation>
    <scope>NUCLEOTIDE SEQUENCE [LARGE SCALE GENOMIC DNA]</scope>
    <source>
        <strain evidence="2 3">MHpl1</strain>
    </source>
</reference>
<accession>A0A0N4W0Z3</accession>
<evidence type="ECO:0000256" key="1">
    <source>
        <dbReference type="SAM" id="MobiDB-lite"/>
    </source>
</evidence>
<organism evidence="4">
    <name type="scientific">Haemonchus placei</name>
    <name type="common">Barber's pole worm</name>
    <dbReference type="NCBI Taxonomy" id="6290"/>
    <lineage>
        <taxon>Eukaryota</taxon>
        <taxon>Metazoa</taxon>
        <taxon>Ecdysozoa</taxon>
        <taxon>Nematoda</taxon>
        <taxon>Chromadorea</taxon>
        <taxon>Rhabditida</taxon>
        <taxon>Rhabditina</taxon>
        <taxon>Rhabditomorpha</taxon>
        <taxon>Strongyloidea</taxon>
        <taxon>Trichostrongylidae</taxon>
        <taxon>Haemonchus</taxon>
    </lineage>
</organism>
<proteinExistence type="predicted"/>